<dbReference type="InterPro" id="IPR008030">
    <property type="entry name" value="NmrA-like"/>
</dbReference>
<protein>
    <submittedName>
        <fullName evidence="4">Nucleoside-diphosphate-sugar epimerase</fullName>
    </submittedName>
</protein>
<feature type="domain" description="NmrA-like" evidence="3">
    <location>
        <begin position="5"/>
        <end position="205"/>
    </location>
</feature>
<dbReference type="EMBL" id="JABSNP010000026">
    <property type="protein sequence ID" value="NRT21164.1"/>
    <property type="molecule type" value="Genomic_DNA"/>
</dbReference>
<keyword evidence="5" id="KW-1185">Reference proteome</keyword>
<evidence type="ECO:0000313" key="5">
    <source>
        <dbReference type="Proteomes" id="UP000779507"/>
    </source>
</evidence>
<dbReference type="InterPro" id="IPR036291">
    <property type="entry name" value="NAD(P)-bd_dom_sf"/>
</dbReference>
<dbReference type="PANTHER" id="PTHR47706">
    <property type="entry name" value="NMRA-LIKE FAMILY PROTEIN"/>
    <property type="match status" value="1"/>
</dbReference>
<comment type="caution">
    <text evidence="4">The sequence shown here is derived from an EMBL/GenBank/DDBJ whole genome shotgun (WGS) entry which is preliminary data.</text>
</comment>
<proteinExistence type="predicted"/>
<dbReference type="InterPro" id="IPR051609">
    <property type="entry name" value="NmrA/Isoflavone_reductase-like"/>
</dbReference>
<dbReference type="Gene3D" id="3.40.50.720">
    <property type="entry name" value="NAD(P)-binding Rossmann-like Domain"/>
    <property type="match status" value="1"/>
</dbReference>
<dbReference type="SUPFAM" id="SSF51735">
    <property type="entry name" value="NAD(P)-binding Rossmann-fold domains"/>
    <property type="match status" value="1"/>
</dbReference>
<sequence length="295" mass="32127">MNPPLIVVAGATGDLGGRITKALQQRGAAVRTLVRPQTDQPKVEALAHLGVDVRRVEFADSAALTRACAGGSCVVSALAGLREVIVDAQTQLLNAAVDAGVPRFIPSDFASDYTQQAPGTNRNFDLRREFQARLDQAPIRATSILNGAFGEILAYNIPLLDFKQQQVGYWEDADWRIDFTTMDDTAAFTAAAALDPATSRFLRIASFQPSPRELAAVAETAGKGRFKLVRLGSRTDLDAAIRHARAANPAGEQQLYADWQQMQYLRSMFSVQNTSLDNARYPDLTWSNLPTFLTA</sequence>
<keyword evidence="2" id="KW-0560">Oxidoreductase</keyword>
<organism evidence="4 5">
    <name type="scientific">Hymenobacter caeli</name>
    <dbReference type="NCBI Taxonomy" id="2735894"/>
    <lineage>
        <taxon>Bacteria</taxon>
        <taxon>Pseudomonadati</taxon>
        <taxon>Bacteroidota</taxon>
        <taxon>Cytophagia</taxon>
        <taxon>Cytophagales</taxon>
        <taxon>Hymenobacteraceae</taxon>
        <taxon>Hymenobacter</taxon>
    </lineage>
</organism>
<evidence type="ECO:0000313" key="4">
    <source>
        <dbReference type="EMBL" id="NRT21164.1"/>
    </source>
</evidence>
<dbReference type="PANTHER" id="PTHR47706:SF1">
    <property type="entry name" value="CIPA-LIKE, PUTATIVE (AFU_ORTHOLOGUE AFUA_1G12460)-RELATED"/>
    <property type="match status" value="1"/>
</dbReference>
<dbReference type="RefSeq" id="WP_173811922.1">
    <property type="nucleotide sequence ID" value="NZ_JABSNP010000026.1"/>
</dbReference>
<reference evidence="4 5" key="1">
    <citation type="submission" date="2020-05" db="EMBL/GenBank/DDBJ databases">
        <title>Genomic Encyclopedia of Type Strains, Phase IV (KMG-V): Genome sequencing to study the core and pangenomes of soil and plant-associated prokaryotes.</title>
        <authorList>
            <person name="Whitman W."/>
        </authorList>
    </citation>
    <scope>NUCLEOTIDE SEQUENCE [LARGE SCALE GENOMIC DNA]</scope>
    <source>
        <strain evidence="4 5">9A</strain>
    </source>
</reference>
<dbReference type="Gene3D" id="3.90.25.10">
    <property type="entry name" value="UDP-galactose 4-epimerase, domain 1"/>
    <property type="match status" value="1"/>
</dbReference>
<gene>
    <name evidence="4" type="ORF">HNP98_004009</name>
</gene>
<name>A0ABX2FVI8_9BACT</name>
<dbReference type="Proteomes" id="UP000779507">
    <property type="component" value="Unassembled WGS sequence"/>
</dbReference>
<keyword evidence="1" id="KW-0521">NADP</keyword>
<dbReference type="Pfam" id="PF05368">
    <property type="entry name" value="NmrA"/>
    <property type="match status" value="1"/>
</dbReference>
<evidence type="ECO:0000259" key="3">
    <source>
        <dbReference type="Pfam" id="PF05368"/>
    </source>
</evidence>
<accession>A0ABX2FVI8</accession>
<evidence type="ECO:0000256" key="2">
    <source>
        <dbReference type="ARBA" id="ARBA00023002"/>
    </source>
</evidence>
<evidence type="ECO:0000256" key="1">
    <source>
        <dbReference type="ARBA" id="ARBA00022857"/>
    </source>
</evidence>